<dbReference type="EMBL" id="JAAGNC010000090">
    <property type="protein sequence ID" value="NEC57506.1"/>
    <property type="molecule type" value="Genomic_DNA"/>
</dbReference>
<dbReference type="Pfam" id="PF03663">
    <property type="entry name" value="Glyco_hydro_76"/>
    <property type="match status" value="1"/>
</dbReference>
<protein>
    <recommendedName>
        <fullName evidence="4">Glycosyl hydrolase family 76</fullName>
    </recommendedName>
</protein>
<dbReference type="Proteomes" id="UP000470404">
    <property type="component" value="Unassembled WGS sequence"/>
</dbReference>
<evidence type="ECO:0000313" key="3">
    <source>
        <dbReference type="Proteomes" id="UP000470404"/>
    </source>
</evidence>
<evidence type="ECO:0000313" key="2">
    <source>
        <dbReference type="EMBL" id="NEC57506.1"/>
    </source>
</evidence>
<dbReference type="PANTHER" id="PTHR47791">
    <property type="entry name" value="MEIOTICALLY UP-REGULATED GENE 191 PROTEIN"/>
    <property type="match status" value="1"/>
</dbReference>
<dbReference type="InterPro" id="IPR053169">
    <property type="entry name" value="MUG_Protein"/>
</dbReference>
<reference evidence="2 3" key="1">
    <citation type="submission" date="2020-01" db="EMBL/GenBank/DDBJ databases">
        <title>Insect and environment-associated Actinomycetes.</title>
        <authorList>
            <person name="Currrie C."/>
            <person name="Chevrette M."/>
            <person name="Carlson C."/>
            <person name="Stubbendieck R."/>
            <person name="Wendt-Pienkowski E."/>
        </authorList>
    </citation>
    <scope>NUCLEOTIDE SEQUENCE [LARGE SCALE GENOMIC DNA]</scope>
    <source>
        <strain evidence="2 3">SID8386</strain>
    </source>
</reference>
<gene>
    <name evidence="2" type="ORF">G3I59_18370</name>
</gene>
<dbReference type="SUPFAM" id="SSF48208">
    <property type="entry name" value="Six-hairpin glycosidases"/>
    <property type="match status" value="1"/>
</dbReference>
<sequence length="143" mass="14813">MADGIDGTSCAAVGQRYTCNQGVFVSGITALAKVTGDQNLISTARSVADSTTRTGSFFTGSDGIVHDPGEGGSCTDDGSYFKAGLVRGLSELDAATPDAPYRDFRTRQADSAYARSRNDFDQYSRSWSSSANKGAGCQAAGSP</sequence>
<feature type="region of interest" description="Disordered" evidence="1">
    <location>
        <begin position="122"/>
        <end position="143"/>
    </location>
</feature>
<dbReference type="PANTHER" id="PTHR47791:SF3">
    <property type="entry name" value="MEIOTICALLY UP-REGULATED GENE 191 PROTEIN"/>
    <property type="match status" value="1"/>
</dbReference>
<organism evidence="2 3">
    <name type="scientific">Amycolatopsis rubida</name>
    <dbReference type="NCBI Taxonomy" id="112413"/>
    <lineage>
        <taxon>Bacteria</taxon>
        <taxon>Bacillati</taxon>
        <taxon>Actinomycetota</taxon>
        <taxon>Actinomycetes</taxon>
        <taxon>Pseudonocardiales</taxon>
        <taxon>Pseudonocardiaceae</taxon>
        <taxon>Amycolatopsis</taxon>
    </lineage>
</organism>
<comment type="caution">
    <text evidence="2">The sequence shown here is derived from an EMBL/GenBank/DDBJ whole genome shotgun (WGS) entry which is preliminary data.</text>
</comment>
<dbReference type="InterPro" id="IPR008928">
    <property type="entry name" value="6-hairpin_glycosidase_sf"/>
</dbReference>
<evidence type="ECO:0000256" key="1">
    <source>
        <dbReference type="SAM" id="MobiDB-lite"/>
    </source>
</evidence>
<accession>A0ABX0BXI6</accession>
<feature type="compositionally biased region" description="Polar residues" evidence="1">
    <location>
        <begin position="123"/>
        <end position="132"/>
    </location>
</feature>
<evidence type="ECO:0008006" key="4">
    <source>
        <dbReference type="Google" id="ProtNLM"/>
    </source>
</evidence>
<proteinExistence type="predicted"/>
<dbReference type="InterPro" id="IPR005198">
    <property type="entry name" value="Glyco_hydro_76"/>
</dbReference>
<dbReference type="Gene3D" id="1.50.10.20">
    <property type="match status" value="1"/>
</dbReference>
<keyword evidence="3" id="KW-1185">Reference proteome</keyword>
<name>A0ABX0BXI6_9PSEU</name>